<dbReference type="HOGENOM" id="CLU_1150738_0_0_9"/>
<gene>
    <name evidence="1" type="ORF">HMPREF0513_00360</name>
</gene>
<proteinExistence type="predicted"/>
<dbReference type="RefSeq" id="WP_003685319.1">
    <property type="nucleotide sequence ID" value="NZ_GG704700.1"/>
</dbReference>
<dbReference type="Proteomes" id="UP000004920">
    <property type="component" value="Unassembled WGS sequence"/>
</dbReference>
<dbReference type="Pfam" id="PF19448">
    <property type="entry name" value="DUF5986"/>
    <property type="match status" value="1"/>
</dbReference>
<dbReference type="InterPro" id="IPR046028">
    <property type="entry name" value="DUF5986"/>
</dbReference>
<dbReference type="EMBL" id="GG704700">
    <property type="protein sequence ID" value="EEX25982.1"/>
    <property type="molecule type" value="Genomic_DNA"/>
</dbReference>
<sequence length="225" mass="25401">MNPNPAILKSSVDVMSITEREVRPDFDAAISDVNHNGLPQAVWARRGREITDHFTNNPSIKVRHVHRGGIWQFEAIVDVEGRELYLLMTHQNLKRLQKLFMAKGYSTHYLFSLLHLNPAPIFKQQELLPLDSDEEEAREEDCEKILGEFAGMIDKVYVVAFDYVDFVVAKGAVYLCDQAGSTINSFDISDMLIAKNVTDDDDALGSDRVKAPKKAEPLVKLKKKA</sequence>
<accession>D0DRS1</accession>
<organism evidence="1">
    <name type="scientific">Limosilactobacillus fermentum 28-3-CHN</name>
    <dbReference type="NCBI Taxonomy" id="575599"/>
    <lineage>
        <taxon>Bacteria</taxon>
        <taxon>Bacillati</taxon>
        <taxon>Bacillota</taxon>
        <taxon>Bacilli</taxon>
        <taxon>Lactobacillales</taxon>
        <taxon>Lactobacillaceae</taxon>
        <taxon>Limosilactobacillus</taxon>
    </lineage>
</organism>
<dbReference type="AlphaFoldDB" id="D0DRS1"/>
<evidence type="ECO:0000313" key="1">
    <source>
        <dbReference type="EMBL" id="EEX25982.1"/>
    </source>
</evidence>
<name>D0DRS1_LIMFE</name>
<protein>
    <submittedName>
        <fullName evidence="1">Uncharacterized protein</fullName>
    </submittedName>
</protein>
<reference evidence="1" key="1">
    <citation type="submission" date="2009-08" db="EMBL/GenBank/DDBJ databases">
        <title>The Genome Sequence of Lactobacillus fermentum 28-3-CHN.</title>
        <authorList>
            <consortium name="The Broad Institute Genome Sequencing Platform"/>
            <person name="Ward D."/>
            <person name="Feldgarden M."/>
            <person name="Earl A."/>
            <person name="Young S.K."/>
            <person name="Zeng Q."/>
            <person name="Koehrsen M."/>
            <person name="Alvarado L."/>
            <person name="Berlin A."/>
            <person name="Bochicchio J."/>
            <person name="Borenstein D."/>
            <person name="Chapman S.B."/>
            <person name="Chen Z."/>
            <person name="Engels R."/>
            <person name="Freedman E."/>
            <person name="Gellesch M."/>
            <person name="Goldberg J."/>
            <person name="Griggs A."/>
            <person name="Gujja S."/>
            <person name="Heilman E."/>
            <person name="Heiman D."/>
            <person name="Hepburn T."/>
            <person name="Howarth C."/>
            <person name="Jen D."/>
            <person name="Larson L."/>
            <person name="Lewis B."/>
            <person name="Mehta T."/>
            <person name="Park D."/>
            <person name="Pearson M."/>
            <person name="Roberts A."/>
            <person name="Saif S."/>
            <person name="Shea T."/>
            <person name="Shenoy N."/>
            <person name="Sisk P."/>
            <person name="Stolte C."/>
            <person name="Sykes S."/>
            <person name="Thomson T."/>
            <person name="Walk T."/>
            <person name="White J."/>
            <person name="Yandava C."/>
            <person name="Liu Y."/>
            <person name="Xu Q."/>
            <person name="Haas B."/>
            <person name="Nusbaum C."/>
            <person name="Birren B."/>
        </authorList>
    </citation>
    <scope>NUCLEOTIDE SEQUENCE</scope>
    <source>
        <strain evidence="1">28-3-CHN</strain>
    </source>
</reference>